<dbReference type="SUPFAM" id="SSF53850">
    <property type="entry name" value="Periplasmic binding protein-like II"/>
    <property type="match status" value="1"/>
</dbReference>
<dbReference type="PANTHER" id="PTHR43649:SF33">
    <property type="entry name" value="POLYGALACTURONAN_RHAMNOGALACTURONAN-BINDING PROTEIN YTCQ"/>
    <property type="match status" value="1"/>
</dbReference>
<dbReference type="Pfam" id="PF01547">
    <property type="entry name" value="SBP_bac_1"/>
    <property type="match status" value="1"/>
</dbReference>
<keyword evidence="8" id="KW-1185">Reference proteome</keyword>
<sequence>MHKTVWMMVIVLAVSWALAGCSSTEGENRNAEAGTTAAGSNRSETLTVLTNRVDLIENGTMRQYAARFESEHPGTTVEFQGLSNYTSDIMVRLSTRNMGDVLLLPANLMAQDLPQYFEPLPNAMFDSIRFKDYKSYEGIRYGMATGAATIGIVYNKKAFEKAGIRELPTTLTAFYAACEKLKKAGITPVYINYGAQWPMKLWGEELLGFMTGDSSYLNKMADTDNPWQVDNAWGKSMNIVQTLINKGYTESGLIANQWEISKKKIASGEAAIYFNGNWVIKQVINAGAHPEDIGFFPFPYDDGPQRYAPLVPDWFIGVSKFSSKKQLAKEWVAFFVKQSGYVEDEGYLSVKENEKISALPQVEQFLSFSPTFVESEPPSDRFLQIAEKANISLWSGEYIQEWIASKDLRKTFEQYNERWRAARALVH</sequence>
<dbReference type="Proteomes" id="UP000005387">
    <property type="component" value="Unassembled WGS sequence"/>
</dbReference>
<feature type="signal peptide" evidence="6">
    <location>
        <begin position="1"/>
        <end position="19"/>
    </location>
</feature>
<dbReference type="PANTHER" id="PTHR43649">
    <property type="entry name" value="ARABINOSE-BINDING PROTEIN-RELATED"/>
    <property type="match status" value="1"/>
</dbReference>
<evidence type="ECO:0000313" key="8">
    <source>
        <dbReference type="Proteomes" id="UP000005387"/>
    </source>
</evidence>
<feature type="chain" id="PRO_5039240099" evidence="6">
    <location>
        <begin position="20"/>
        <end position="427"/>
    </location>
</feature>
<dbReference type="Gene3D" id="3.40.190.10">
    <property type="entry name" value="Periplasmic binding protein-like II"/>
    <property type="match status" value="2"/>
</dbReference>
<accession>E0ICQ9</accession>
<dbReference type="STRING" id="717606.PaecuDRAFT_3448"/>
<gene>
    <name evidence="7" type="ORF">PaecuDRAFT_3448</name>
</gene>
<reference evidence="7 8" key="1">
    <citation type="submission" date="2010-07" db="EMBL/GenBank/DDBJ databases">
        <title>The draft genome of Paenibacillus curdlanolyticus YK9.</title>
        <authorList>
            <consortium name="US DOE Joint Genome Institute (JGI-PGF)"/>
            <person name="Lucas S."/>
            <person name="Copeland A."/>
            <person name="Lapidus A."/>
            <person name="Cheng J.-F."/>
            <person name="Bruce D."/>
            <person name="Goodwin L."/>
            <person name="Pitluck S."/>
            <person name="Land M.L."/>
            <person name="Hauser L."/>
            <person name="Chang Y.-J."/>
            <person name="Jeffries C."/>
            <person name="Anderson I.J."/>
            <person name="Johnson E."/>
            <person name="Loganathan U."/>
            <person name="Mulhopadhyay B."/>
            <person name="Kyrpides N."/>
            <person name="Woyke T.J."/>
        </authorList>
    </citation>
    <scope>NUCLEOTIDE SEQUENCE [LARGE SCALE GENOMIC DNA]</scope>
    <source>
        <strain evidence="7 8">YK9</strain>
    </source>
</reference>
<evidence type="ECO:0000256" key="5">
    <source>
        <dbReference type="ARBA" id="ARBA00023288"/>
    </source>
</evidence>
<keyword evidence="3" id="KW-0472">Membrane</keyword>
<evidence type="ECO:0000256" key="4">
    <source>
        <dbReference type="ARBA" id="ARBA00023139"/>
    </source>
</evidence>
<proteinExistence type="predicted"/>
<keyword evidence="5" id="KW-0449">Lipoprotein</keyword>
<keyword evidence="1" id="KW-1003">Cell membrane</keyword>
<dbReference type="PROSITE" id="PS51257">
    <property type="entry name" value="PROKAR_LIPOPROTEIN"/>
    <property type="match status" value="1"/>
</dbReference>
<dbReference type="AlphaFoldDB" id="E0ICQ9"/>
<keyword evidence="4" id="KW-0564">Palmitate</keyword>
<dbReference type="InterPro" id="IPR050490">
    <property type="entry name" value="Bact_solute-bd_prot1"/>
</dbReference>
<evidence type="ECO:0000256" key="1">
    <source>
        <dbReference type="ARBA" id="ARBA00022475"/>
    </source>
</evidence>
<dbReference type="RefSeq" id="WP_006039436.1">
    <property type="nucleotide sequence ID" value="NZ_AEDD01000009.1"/>
</dbReference>
<evidence type="ECO:0000256" key="6">
    <source>
        <dbReference type="SAM" id="SignalP"/>
    </source>
</evidence>
<dbReference type="EMBL" id="AEDD01000009">
    <property type="protein sequence ID" value="EFM09945.1"/>
    <property type="molecule type" value="Genomic_DNA"/>
</dbReference>
<organism evidence="7 8">
    <name type="scientific">Paenibacillus curdlanolyticus YK9</name>
    <dbReference type="NCBI Taxonomy" id="717606"/>
    <lineage>
        <taxon>Bacteria</taxon>
        <taxon>Bacillati</taxon>
        <taxon>Bacillota</taxon>
        <taxon>Bacilli</taxon>
        <taxon>Bacillales</taxon>
        <taxon>Paenibacillaceae</taxon>
        <taxon>Paenibacillus</taxon>
    </lineage>
</organism>
<dbReference type="eggNOG" id="COG1653">
    <property type="taxonomic scope" value="Bacteria"/>
</dbReference>
<protein>
    <submittedName>
        <fullName evidence="7">Extracellular solute-binding protein family 1</fullName>
    </submittedName>
</protein>
<evidence type="ECO:0000256" key="3">
    <source>
        <dbReference type="ARBA" id="ARBA00023136"/>
    </source>
</evidence>
<dbReference type="OrthoDB" id="2060074at2"/>
<evidence type="ECO:0000313" key="7">
    <source>
        <dbReference type="EMBL" id="EFM09945.1"/>
    </source>
</evidence>
<evidence type="ECO:0000256" key="2">
    <source>
        <dbReference type="ARBA" id="ARBA00022729"/>
    </source>
</evidence>
<name>E0ICQ9_9BACL</name>
<keyword evidence="2 6" id="KW-0732">Signal</keyword>
<dbReference type="InterPro" id="IPR006059">
    <property type="entry name" value="SBP"/>
</dbReference>